<dbReference type="PANTHER" id="PTHR37285">
    <property type="entry name" value="SPORE WALL MATURATION PROTEIN DIT1"/>
    <property type="match status" value="1"/>
</dbReference>
<dbReference type="InterPro" id="IPR007817">
    <property type="entry name" value="Isocyanide_synthase_DIT1"/>
</dbReference>
<dbReference type="InterPro" id="IPR017133">
    <property type="entry name" value="PvcA"/>
</dbReference>
<dbReference type="Proteomes" id="UP001501102">
    <property type="component" value="Unassembled WGS sequence"/>
</dbReference>
<dbReference type="PANTHER" id="PTHR37285:SF5">
    <property type="entry name" value="SPORE WALL MATURATION PROTEIN DIT1"/>
    <property type="match status" value="1"/>
</dbReference>
<dbReference type="PIRSF" id="PIRSF037196">
    <property type="entry name" value="Pyoverdine_chromoph_PvcA"/>
    <property type="match status" value="1"/>
</dbReference>
<proteinExistence type="predicted"/>
<dbReference type="Gene3D" id="3.30.60.140">
    <property type="match status" value="1"/>
</dbReference>
<accession>A0ABN3WW72</accession>
<dbReference type="RefSeq" id="WP_344962876.1">
    <property type="nucleotide sequence ID" value="NZ_BAAAXZ010000087.1"/>
</dbReference>
<comment type="caution">
    <text evidence="1">The sequence shown here is derived from an EMBL/GenBank/DDBJ whole genome shotgun (WGS) entry which is preliminary data.</text>
</comment>
<protein>
    <submittedName>
        <fullName evidence="1">Paerucumarin biosynthesis protein PvcA</fullName>
    </submittedName>
</protein>
<name>A0ABN3WW72_STRTU</name>
<dbReference type="EMBL" id="BAAAXZ010000087">
    <property type="protein sequence ID" value="GAA2926695.1"/>
    <property type="molecule type" value="Genomic_DNA"/>
</dbReference>
<organism evidence="1 2">
    <name type="scientific">Streptomyces thioluteus</name>
    <dbReference type="NCBI Taxonomy" id="66431"/>
    <lineage>
        <taxon>Bacteria</taxon>
        <taxon>Bacillati</taxon>
        <taxon>Actinomycetota</taxon>
        <taxon>Actinomycetes</taxon>
        <taxon>Kitasatosporales</taxon>
        <taxon>Streptomycetaceae</taxon>
        <taxon>Streptomyces</taxon>
    </lineage>
</organism>
<reference evidence="1 2" key="1">
    <citation type="journal article" date="2019" name="Int. J. Syst. Evol. Microbiol.">
        <title>The Global Catalogue of Microorganisms (GCM) 10K type strain sequencing project: providing services to taxonomists for standard genome sequencing and annotation.</title>
        <authorList>
            <consortium name="The Broad Institute Genomics Platform"/>
            <consortium name="The Broad Institute Genome Sequencing Center for Infectious Disease"/>
            <person name="Wu L."/>
            <person name="Ma J."/>
        </authorList>
    </citation>
    <scope>NUCLEOTIDE SEQUENCE [LARGE SCALE GENOMIC DNA]</scope>
    <source>
        <strain evidence="1 2">JCM 4087</strain>
    </source>
</reference>
<dbReference type="Pfam" id="PF05141">
    <property type="entry name" value="DIT1_PvcA"/>
    <property type="match status" value="1"/>
</dbReference>
<gene>
    <name evidence="1" type="primary">pvcA</name>
    <name evidence="1" type="ORF">GCM10020221_23270</name>
</gene>
<evidence type="ECO:0000313" key="2">
    <source>
        <dbReference type="Proteomes" id="UP001501102"/>
    </source>
</evidence>
<keyword evidence="2" id="KW-1185">Reference proteome</keyword>
<evidence type="ECO:0000313" key="1">
    <source>
        <dbReference type="EMBL" id="GAA2926695.1"/>
    </source>
</evidence>
<sequence length="323" mass="36063">MTQATKPSIATEILDYVFQYRRLIPGADADCGGSAPCAECRAPHLAKVEKFIQAGEPIHFVLPAFPAKSPNIQKVLGELPDLAERLALEFLQSFCDHLGHYYAPGARVTVCSDGHTFADVVGVSDEAATRYRDELERVVETLGGDAIGFYSLQDAFDSTDYPAVRRVLLEKYAESLEDLRGRAAGDEGLKVMFNGMHRFMFEDQIAVRQDASRNRVREDAKVLAWQVIRHSNAWSRLVADEFPDALRLSIHPQHAHSEKIGLHLMRTGNPWLTPWHGVALEVADGMLLTKRSHAEDLNASLVWRNDRPSHFVAPHLTVQEVMA</sequence>